<name>A0A1R3R6B3_ASPC5</name>
<dbReference type="AlphaFoldDB" id="A0A1R3R6B3"/>
<sequence length="66" mass="7381">MHYVVTLNHNVAFDGSTNCQSRYTTRQLSLSAQLHFAGMLGNPPAYMWLRYIPSIPIPPPIPDSPP</sequence>
<keyword evidence="2" id="KW-1185">Reference proteome</keyword>
<organism evidence="1 2">
    <name type="scientific">Aspergillus carbonarius (strain ITEM 5010)</name>
    <dbReference type="NCBI Taxonomy" id="602072"/>
    <lineage>
        <taxon>Eukaryota</taxon>
        <taxon>Fungi</taxon>
        <taxon>Dikarya</taxon>
        <taxon>Ascomycota</taxon>
        <taxon>Pezizomycotina</taxon>
        <taxon>Eurotiomycetes</taxon>
        <taxon>Eurotiomycetidae</taxon>
        <taxon>Eurotiales</taxon>
        <taxon>Aspergillaceae</taxon>
        <taxon>Aspergillus</taxon>
        <taxon>Aspergillus subgen. Circumdati</taxon>
    </lineage>
</organism>
<protein>
    <submittedName>
        <fullName evidence="1">Uncharacterized protein</fullName>
    </submittedName>
</protein>
<evidence type="ECO:0000313" key="1">
    <source>
        <dbReference type="EMBL" id="OOF90018.1"/>
    </source>
</evidence>
<dbReference type="VEuPathDB" id="FungiDB:ASPCADRAFT_212305"/>
<dbReference type="EMBL" id="KV907616">
    <property type="protein sequence ID" value="OOF90018.1"/>
    <property type="molecule type" value="Genomic_DNA"/>
</dbReference>
<accession>A0A1R3R6B3</accession>
<dbReference type="Proteomes" id="UP000188318">
    <property type="component" value="Unassembled WGS sequence"/>
</dbReference>
<reference evidence="2" key="1">
    <citation type="journal article" date="2017" name="Genome Biol.">
        <title>Comparative genomics reveals high biological diversity and specific adaptations in the industrially and medically important fungal genus Aspergillus.</title>
        <authorList>
            <person name="de Vries R.P."/>
            <person name="Riley R."/>
            <person name="Wiebenga A."/>
            <person name="Aguilar-Osorio G."/>
            <person name="Amillis S."/>
            <person name="Uchima C.A."/>
            <person name="Anderluh G."/>
            <person name="Asadollahi M."/>
            <person name="Askin M."/>
            <person name="Barry K."/>
            <person name="Battaglia E."/>
            <person name="Bayram O."/>
            <person name="Benocci T."/>
            <person name="Braus-Stromeyer S.A."/>
            <person name="Caldana C."/>
            <person name="Canovas D."/>
            <person name="Cerqueira G.C."/>
            <person name="Chen F."/>
            <person name="Chen W."/>
            <person name="Choi C."/>
            <person name="Clum A."/>
            <person name="Dos Santos R.A."/>
            <person name="Damasio A.R."/>
            <person name="Diallinas G."/>
            <person name="Emri T."/>
            <person name="Fekete E."/>
            <person name="Flipphi M."/>
            <person name="Freyberg S."/>
            <person name="Gallo A."/>
            <person name="Gournas C."/>
            <person name="Habgood R."/>
            <person name="Hainaut M."/>
            <person name="Harispe M.L."/>
            <person name="Henrissat B."/>
            <person name="Hilden K.S."/>
            <person name="Hope R."/>
            <person name="Hossain A."/>
            <person name="Karabika E."/>
            <person name="Karaffa L."/>
            <person name="Karanyi Z."/>
            <person name="Krasevec N."/>
            <person name="Kuo A."/>
            <person name="Kusch H."/>
            <person name="LaButti K."/>
            <person name="Lagendijk E.L."/>
            <person name="Lapidus A."/>
            <person name="Levasseur A."/>
            <person name="Lindquist E."/>
            <person name="Lipzen A."/>
            <person name="Logrieco A.F."/>
            <person name="MacCabe A."/>
            <person name="Maekelae M.R."/>
            <person name="Malavazi I."/>
            <person name="Melin P."/>
            <person name="Meyer V."/>
            <person name="Mielnichuk N."/>
            <person name="Miskei M."/>
            <person name="Molnar A.P."/>
            <person name="Mule G."/>
            <person name="Ngan C.Y."/>
            <person name="Orejas M."/>
            <person name="Orosz E."/>
            <person name="Ouedraogo J.P."/>
            <person name="Overkamp K.M."/>
            <person name="Park H.-S."/>
            <person name="Perrone G."/>
            <person name="Piumi F."/>
            <person name="Punt P.J."/>
            <person name="Ram A.F."/>
            <person name="Ramon A."/>
            <person name="Rauscher S."/>
            <person name="Record E."/>
            <person name="Riano-Pachon D.M."/>
            <person name="Robert V."/>
            <person name="Roehrig J."/>
            <person name="Ruller R."/>
            <person name="Salamov A."/>
            <person name="Salih N.S."/>
            <person name="Samson R.A."/>
            <person name="Sandor E."/>
            <person name="Sanguinetti M."/>
            <person name="Schuetze T."/>
            <person name="Sepcic K."/>
            <person name="Shelest E."/>
            <person name="Sherlock G."/>
            <person name="Sophianopoulou V."/>
            <person name="Squina F.M."/>
            <person name="Sun H."/>
            <person name="Susca A."/>
            <person name="Todd R.B."/>
            <person name="Tsang A."/>
            <person name="Unkles S.E."/>
            <person name="van de Wiele N."/>
            <person name="van Rossen-Uffink D."/>
            <person name="Oliveira J.V."/>
            <person name="Vesth T.C."/>
            <person name="Visser J."/>
            <person name="Yu J.-H."/>
            <person name="Zhou M."/>
            <person name="Andersen M.R."/>
            <person name="Archer D.B."/>
            <person name="Baker S.E."/>
            <person name="Benoit I."/>
            <person name="Brakhage A.A."/>
            <person name="Braus G.H."/>
            <person name="Fischer R."/>
            <person name="Frisvad J.C."/>
            <person name="Goldman G.H."/>
            <person name="Houbraken J."/>
            <person name="Oakley B."/>
            <person name="Pocsi I."/>
            <person name="Scazzocchio C."/>
            <person name="Seiboth B."/>
            <person name="vanKuyk P.A."/>
            <person name="Wortman J."/>
            <person name="Dyer P.S."/>
            <person name="Grigoriev I.V."/>
        </authorList>
    </citation>
    <scope>NUCLEOTIDE SEQUENCE [LARGE SCALE GENOMIC DNA]</scope>
    <source>
        <strain evidence="2">ITEM 5010</strain>
    </source>
</reference>
<gene>
    <name evidence="1" type="ORF">ASPCADRAFT_212305</name>
</gene>
<proteinExistence type="predicted"/>
<evidence type="ECO:0000313" key="2">
    <source>
        <dbReference type="Proteomes" id="UP000188318"/>
    </source>
</evidence>